<dbReference type="GeneID" id="63850202"/>
<organism evidence="2 3">
    <name type="scientific">Cucurbitaria berberidis CBS 394.84</name>
    <dbReference type="NCBI Taxonomy" id="1168544"/>
    <lineage>
        <taxon>Eukaryota</taxon>
        <taxon>Fungi</taxon>
        <taxon>Dikarya</taxon>
        <taxon>Ascomycota</taxon>
        <taxon>Pezizomycotina</taxon>
        <taxon>Dothideomycetes</taxon>
        <taxon>Pleosporomycetidae</taxon>
        <taxon>Pleosporales</taxon>
        <taxon>Pleosporineae</taxon>
        <taxon>Cucurbitariaceae</taxon>
        <taxon>Cucurbitaria</taxon>
    </lineage>
</organism>
<gene>
    <name evidence="2" type="ORF">K460DRAFT_364130</name>
</gene>
<sequence length="643" mass="69974">MSKRLPDTRRDSMNSQFSGNSSQGSPQTPSSVQPHQYRPVMVPATVPTPFMEGNQRRYTQQEIHELMQRQAIMNNQAQLNASQVHGLHRIQAQRGPAGQNGYMPCASPMNPQAPARQLDCQNGQQAGYRAQSSAPMSPMSPSTSNFLASNHPYYQYMRSFQENAYRGQNEHWPVNSPPPFHGSDGYELSERDMLAMSRASAMRSHPNMGRGMAVTQPSQSMRLDPRLYSSSVTGTVPSQLSPRAMGQTPTPRLPTPTTLPSSGLVLPQYAGAKRPSPSGQDAYQEGPTPKRGMFPTTPLSRPNSAQGMVAQLHHKKLSQFVNGKDGRLNKEAVRRGLPNLDTSKQEPNQMKSPDELHRIAQATGALTPGHATQMMGVKNKAIAQEKQTLMTPRRSGATVPTGTPSRPAPTPSPVRKPNVIDLTGGHNQQRQPRPQPLPSKFTEAVNPAAAATPRPTTKRTIPGVNDLRSRALIYGVHMSDVEHGNAIEATIQSRHAHQAEIAAARSLLDPSPANKQRLRRANAKVDSASNTQYASATNNTMDAAHAAALSLPTPFNMQDTLKKVRHPDYSFAYSGNSGGELAPASKEALDMCARDVEGHLRAPEEKETSEELARVRFDLFTLAAERGCMGAKAIREESSIGGV</sequence>
<dbReference type="AlphaFoldDB" id="A0A9P4LA94"/>
<evidence type="ECO:0000256" key="1">
    <source>
        <dbReference type="SAM" id="MobiDB-lite"/>
    </source>
</evidence>
<evidence type="ECO:0000313" key="3">
    <source>
        <dbReference type="Proteomes" id="UP000800039"/>
    </source>
</evidence>
<feature type="region of interest" description="Disordered" evidence="1">
    <location>
        <begin position="124"/>
        <end position="144"/>
    </location>
</feature>
<evidence type="ECO:0000313" key="2">
    <source>
        <dbReference type="EMBL" id="KAF1848151.1"/>
    </source>
</evidence>
<feature type="region of interest" description="Disordered" evidence="1">
    <location>
        <begin position="1"/>
        <end position="35"/>
    </location>
</feature>
<reference evidence="2" key="1">
    <citation type="submission" date="2020-01" db="EMBL/GenBank/DDBJ databases">
        <authorList>
            <consortium name="DOE Joint Genome Institute"/>
            <person name="Haridas S."/>
            <person name="Albert R."/>
            <person name="Binder M."/>
            <person name="Bloem J."/>
            <person name="Labutti K."/>
            <person name="Salamov A."/>
            <person name="Andreopoulos B."/>
            <person name="Baker S.E."/>
            <person name="Barry K."/>
            <person name="Bills G."/>
            <person name="Bluhm B.H."/>
            <person name="Cannon C."/>
            <person name="Castanera R."/>
            <person name="Culley D.E."/>
            <person name="Daum C."/>
            <person name="Ezra D."/>
            <person name="Gonzalez J.B."/>
            <person name="Henrissat B."/>
            <person name="Kuo A."/>
            <person name="Liang C."/>
            <person name="Lipzen A."/>
            <person name="Lutzoni F."/>
            <person name="Magnuson J."/>
            <person name="Mondo S."/>
            <person name="Nolan M."/>
            <person name="Ohm R."/>
            <person name="Pangilinan J."/>
            <person name="Park H.-J."/>
            <person name="Ramirez L."/>
            <person name="Alfaro M."/>
            <person name="Sun H."/>
            <person name="Tritt A."/>
            <person name="Yoshinaga Y."/>
            <person name="Zwiers L.-H."/>
            <person name="Turgeon B.G."/>
            <person name="Goodwin S.B."/>
            <person name="Spatafora J.W."/>
            <person name="Crous P.W."/>
            <person name="Grigoriev I.V."/>
        </authorList>
    </citation>
    <scope>NUCLEOTIDE SEQUENCE</scope>
    <source>
        <strain evidence="2">CBS 394.84</strain>
    </source>
</reference>
<comment type="caution">
    <text evidence="2">The sequence shown here is derived from an EMBL/GenBank/DDBJ whole genome shotgun (WGS) entry which is preliminary data.</text>
</comment>
<name>A0A9P4LA94_9PLEO</name>
<feature type="compositionally biased region" description="Basic and acidic residues" evidence="1">
    <location>
        <begin position="1"/>
        <end position="12"/>
    </location>
</feature>
<feature type="region of interest" description="Disordered" evidence="1">
    <location>
        <begin position="388"/>
        <end position="462"/>
    </location>
</feature>
<dbReference type="OrthoDB" id="10617551at2759"/>
<feature type="region of interest" description="Disordered" evidence="1">
    <location>
        <begin position="229"/>
        <end position="260"/>
    </location>
</feature>
<feature type="compositionally biased region" description="Low complexity" evidence="1">
    <location>
        <begin position="13"/>
        <end position="25"/>
    </location>
</feature>
<protein>
    <submittedName>
        <fullName evidence="2">Uncharacterized protein</fullName>
    </submittedName>
</protein>
<feature type="compositionally biased region" description="Low complexity" evidence="1">
    <location>
        <begin position="447"/>
        <end position="462"/>
    </location>
</feature>
<dbReference type="RefSeq" id="XP_040790714.1">
    <property type="nucleotide sequence ID" value="XM_040932951.1"/>
</dbReference>
<feature type="non-terminal residue" evidence="2">
    <location>
        <position position="643"/>
    </location>
</feature>
<dbReference type="Proteomes" id="UP000800039">
    <property type="component" value="Unassembled WGS sequence"/>
</dbReference>
<accession>A0A9P4LA94</accession>
<feature type="region of interest" description="Disordered" evidence="1">
    <location>
        <begin position="271"/>
        <end position="290"/>
    </location>
</feature>
<feature type="compositionally biased region" description="Polar residues" evidence="1">
    <location>
        <begin position="229"/>
        <end position="241"/>
    </location>
</feature>
<dbReference type="EMBL" id="ML976615">
    <property type="protein sequence ID" value="KAF1848151.1"/>
    <property type="molecule type" value="Genomic_DNA"/>
</dbReference>
<feature type="compositionally biased region" description="Low complexity" evidence="1">
    <location>
        <begin position="132"/>
        <end position="144"/>
    </location>
</feature>
<proteinExistence type="predicted"/>
<keyword evidence="3" id="KW-1185">Reference proteome</keyword>